<dbReference type="GO" id="GO:0003700">
    <property type="term" value="F:DNA-binding transcription factor activity"/>
    <property type="evidence" value="ECO:0007669"/>
    <property type="project" value="InterPro"/>
</dbReference>
<dbReference type="KEGG" id="dia:Dtpsy_0622"/>
<dbReference type="InterPro" id="IPR005119">
    <property type="entry name" value="LysR_subst-bd"/>
</dbReference>
<dbReference type="Pfam" id="PF03466">
    <property type="entry name" value="LysR_substrate"/>
    <property type="match status" value="1"/>
</dbReference>
<keyword evidence="3" id="KW-0238">DNA-binding</keyword>
<accession>A0A9J9Q5X8</accession>
<dbReference type="FunFam" id="1.10.10.10:FF:000001">
    <property type="entry name" value="LysR family transcriptional regulator"/>
    <property type="match status" value="1"/>
</dbReference>
<dbReference type="InterPro" id="IPR058163">
    <property type="entry name" value="LysR-type_TF_proteobact-type"/>
</dbReference>
<evidence type="ECO:0000256" key="2">
    <source>
        <dbReference type="ARBA" id="ARBA00023015"/>
    </source>
</evidence>
<dbReference type="PROSITE" id="PS50931">
    <property type="entry name" value="HTH_LYSR"/>
    <property type="match status" value="1"/>
</dbReference>
<evidence type="ECO:0000313" key="6">
    <source>
        <dbReference type="EMBL" id="ACM32102.1"/>
    </source>
</evidence>
<evidence type="ECO:0000313" key="7">
    <source>
        <dbReference type="Proteomes" id="UP000000450"/>
    </source>
</evidence>
<feature type="domain" description="HTH lysR-type" evidence="5">
    <location>
        <begin position="7"/>
        <end position="63"/>
    </location>
</feature>
<reference evidence="6 7" key="1">
    <citation type="journal article" date="2010" name="J. Bacteriol.">
        <title>Completed genome sequence of the anaerobic iron-oxidizing bacterium Acidovorax ebreus strain TPSY.</title>
        <authorList>
            <person name="Byrne-Bailey K.G."/>
            <person name="Weber K.A."/>
            <person name="Chair A.H."/>
            <person name="Bose S."/>
            <person name="Knox T."/>
            <person name="Spanbauer T.L."/>
            <person name="Chertkov O."/>
            <person name="Coates J.D."/>
        </authorList>
    </citation>
    <scope>NUCLEOTIDE SEQUENCE [LARGE SCALE GENOMIC DNA]</scope>
    <source>
        <strain evidence="6 7">TPSY</strain>
    </source>
</reference>
<dbReference type="Gene3D" id="3.40.190.290">
    <property type="match status" value="1"/>
</dbReference>
<evidence type="ECO:0000256" key="1">
    <source>
        <dbReference type="ARBA" id="ARBA00009437"/>
    </source>
</evidence>
<sequence>MPSPVGDLNLLRAFLAVADARSFTAAAERLHIARPQVSLQIRRLENVLGAALFHRTTRTVTLTDAGQRLFEESAPLMQGLEQVLQHAGSRGSGLRGRLRVSAPVEYAVQVMSPVVAEFAVRHPEVSLELVVSDKVQDLVGEGIDVSIRVGWLRNSSARVAKLGEFGQAVLASPEYLARCPRPEAPEDLAHHRWIALTLLPAPLTWSFTNGTKDITVRMAPKLRTDSAVALRALLLNGAGVSVGSLLHLESDIRSGALVRLLPEWTLPKGGVYAVYPPGTAIAPAARAFVELLKGEMLRRA</sequence>
<name>A0A9J9Q5X8_ACIET</name>
<gene>
    <name evidence="6" type="ordered locus">Dtpsy_0622</name>
</gene>
<dbReference type="SUPFAM" id="SSF53850">
    <property type="entry name" value="Periplasmic binding protein-like II"/>
    <property type="match status" value="1"/>
</dbReference>
<dbReference type="Pfam" id="PF00126">
    <property type="entry name" value="HTH_1"/>
    <property type="match status" value="1"/>
</dbReference>
<evidence type="ECO:0000256" key="4">
    <source>
        <dbReference type="ARBA" id="ARBA00023163"/>
    </source>
</evidence>
<proteinExistence type="inferred from homology"/>
<dbReference type="SUPFAM" id="SSF46785">
    <property type="entry name" value="Winged helix' DNA-binding domain"/>
    <property type="match status" value="1"/>
</dbReference>
<dbReference type="PANTHER" id="PTHR30537:SF66">
    <property type="entry name" value="IRON-REGULATED VIRULENCE REGULATORY PROTEIN IRGB"/>
    <property type="match status" value="1"/>
</dbReference>
<comment type="similarity">
    <text evidence="1">Belongs to the LysR transcriptional regulatory family.</text>
</comment>
<protein>
    <submittedName>
        <fullName evidence="6">Transcriptional regulator, LysR family</fullName>
    </submittedName>
</protein>
<dbReference type="PANTHER" id="PTHR30537">
    <property type="entry name" value="HTH-TYPE TRANSCRIPTIONAL REGULATOR"/>
    <property type="match status" value="1"/>
</dbReference>
<dbReference type="InterPro" id="IPR036388">
    <property type="entry name" value="WH-like_DNA-bd_sf"/>
</dbReference>
<organism evidence="6 7">
    <name type="scientific">Acidovorax ebreus (strain TPSY)</name>
    <name type="common">Diaphorobacter sp. (strain TPSY)</name>
    <dbReference type="NCBI Taxonomy" id="535289"/>
    <lineage>
        <taxon>Bacteria</taxon>
        <taxon>Pseudomonadati</taxon>
        <taxon>Pseudomonadota</taxon>
        <taxon>Betaproteobacteria</taxon>
        <taxon>Burkholderiales</taxon>
        <taxon>Comamonadaceae</taxon>
        <taxon>Diaphorobacter</taxon>
    </lineage>
</organism>
<dbReference type="GO" id="GO:0006351">
    <property type="term" value="P:DNA-templated transcription"/>
    <property type="evidence" value="ECO:0007669"/>
    <property type="project" value="TreeGrafter"/>
</dbReference>
<keyword evidence="2" id="KW-0805">Transcription regulation</keyword>
<evidence type="ECO:0000256" key="3">
    <source>
        <dbReference type="ARBA" id="ARBA00023125"/>
    </source>
</evidence>
<dbReference type="Proteomes" id="UP000000450">
    <property type="component" value="Chromosome"/>
</dbReference>
<dbReference type="InterPro" id="IPR000847">
    <property type="entry name" value="LysR_HTH_N"/>
</dbReference>
<dbReference type="CDD" id="cd08422">
    <property type="entry name" value="PBP2_CrgA_like"/>
    <property type="match status" value="1"/>
</dbReference>
<keyword evidence="4" id="KW-0804">Transcription</keyword>
<dbReference type="GO" id="GO:0043565">
    <property type="term" value="F:sequence-specific DNA binding"/>
    <property type="evidence" value="ECO:0007669"/>
    <property type="project" value="TreeGrafter"/>
</dbReference>
<dbReference type="PRINTS" id="PR00039">
    <property type="entry name" value="HTHLYSR"/>
</dbReference>
<dbReference type="EMBL" id="CP001392">
    <property type="protein sequence ID" value="ACM32102.1"/>
    <property type="molecule type" value="Genomic_DNA"/>
</dbReference>
<evidence type="ECO:0000259" key="5">
    <source>
        <dbReference type="PROSITE" id="PS50931"/>
    </source>
</evidence>
<dbReference type="AlphaFoldDB" id="A0A9J9Q5X8"/>
<dbReference type="Gene3D" id="1.10.10.10">
    <property type="entry name" value="Winged helix-like DNA-binding domain superfamily/Winged helix DNA-binding domain"/>
    <property type="match status" value="1"/>
</dbReference>
<dbReference type="InterPro" id="IPR036390">
    <property type="entry name" value="WH_DNA-bd_sf"/>
</dbReference>
<dbReference type="RefSeq" id="WP_012655633.1">
    <property type="nucleotide sequence ID" value="NC_011992.1"/>
</dbReference>
<keyword evidence="7" id="KW-1185">Reference proteome</keyword>